<comment type="caution">
    <text evidence="1">The sequence shown here is derived from an EMBL/GenBank/DDBJ whole genome shotgun (WGS) entry which is preliminary data.</text>
</comment>
<evidence type="ECO:0000313" key="1">
    <source>
        <dbReference type="EMBL" id="GGO59481.1"/>
    </source>
</evidence>
<sequence>MGPTMSAQAAPPWLHGVLPTPTPAEAIRIVTGAQGTSSPDRLTAYEGPLRAQDDWISALLLGFLFLGQDRLRLYQVL</sequence>
<proteinExistence type="predicted"/>
<accession>A0ABQ2MVC3</accession>
<evidence type="ECO:0000313" key="2">
    <source>
        <dbReference type="Proteomes" id="UP000656881"/>
    </source>
</evidence>
<protein>
    <submittedName>
        <fullName evidence="1">Uncharacterized protein</fullName>
    </submittedName>
</protein>
<reference evidence="2" key="1">
    <citation type="journal article" date="2019" name="Int. J. Syst. Evol. Microbiol.">
        <title>The Global Catalogue of Microorganisms (GCM) 10K type strain sequencing project: providing services to taxonomists for standard genome sequencing and annotation.</title>
        <authorList>
            <consortium name="The Broad Institute Genomics Platform"/>
            <consortium name="The Broad Institute Genome Sequencing Center for Infectious Disease"/>
            <person name="Wu L."/>
            <person name="Ma J."/>
        </authorList>
    </citation>
    <scope>NUCLEOTIDE SEQUENCE [LARGE SCALE GENOMIC DNA]</scope>
    <source>
        <strain evidence="2">CGMCC 4.7349</strain>
    </source>
</reference>
<keyword evidence="2" id="KW-1185">Reference proteome</keyword>
<dbReference type="Proteomes" id="UP000656881">
    <property type="component" value="Unassembled WGS sequence"/>
</dbReference>
<organism evidence="1 2">
    <name type="scientific">Streptomyces lasiicapitis</name>
    <dbReference type="NCBI Taxonomy" id="1923961"/>
    <lineage>
        <taxon>Bacteria</taxon>
        <taxon>Bacillati</taxon>
        <taxon>Actinomycetota</taxon>
        <taxon>Actinomycetes</taxon>
        <taxon>Kitasatosporales</taxon>
        <taxon>Streptomycetaceae</taxon>
        <taxon>Streptomyces</taxon>
    </lineage>
</organism>
<dbReference type="EMBL" id="BMNG01000028">
    <property type="protein sequence ID" value="GGO59481.1"/>
    <property type="molecule type" value="Genomic_DNA"/>
</dbReference>
<gene>
    <name evidence="1" type="ORF">GCM10012286_81180</name>
</gene>
<name>A0ABQ2MVC3_9ACTN</name>